<organism evidence="1 2">
    <name type="scientific">Ceratina calcarata</name>
    <dbReference type="NCBI Taxonomy" id="156304"/>
    <lineage>
        <taxon>Eukaryota</taxon>
        <taxon>Metazoa</taxon>
        <taxon>Ecdysozoa</taxon>
        <taxon>Arthropoda</taxon>
        <taxon>Hexapoda</taxon>
        <taxon>Insecta</taxon>
        <taxon>Pterygota</taxon>
        <taxon>Neoptera</taxon>
        <taxon>Endopterygota</taxon>
        <taxon>Hymenoptera</taxon>
        <taxon>Apocrita</taxon>
        <taxon>Aculeata</taxon>
        <taxon>Apoidea</taxon>
        <taxon>Anthophila</taxon>
        <taxon>Apidae</taxon>
        <taxon>Ceratina</taxon>
        <taxon>Zadontomerus</taxon>
    </lineage>
</organism>
<evidence type="ECO:0000313" key="1">
    <source>
        <dbReference type="Proteomes" id="UP000694925"/>
    </source>
</evidence>
<gene>
    <name evidence="2" type="primary">LOC108632986</name>
</gene>
<dbReference type="Proteomes" id="UP000694925">
    <property type="component" value="Unplaced"/>
</dbReference>
<dbReference type="RefSeq" id="XP_026666698.1">
    <property type="nucleotide sequence ID" value="XM_026810897.1"/>
</dbReference>
<evidence type="ECO:0000313" key="2">
    <source>
        <dbReference type="RefSeq" id="XP_026666698.1"/>
    </source>
</evidence>
<keyword evidence="1" id="KW-1185">Reference proteome</keyword>
<sequence>MDNTIPYDNKTFSDYRRSERQEMLIAAPLDLSFKKASTMSERKEMLIKMFFLLQEN</sequence>
<accession>A0AAJ7RWR2</accession>
<proteinExistence type="predicted"/>
<name>A0AAJ7RWR2_9HYME</name>
<dbReference type="AlphaFoldDB" id="A0AAJ7RWR2"/>
<protein>
    <submittedName>
        <fullName evidence="2">Uncharacterized protein LOC108632986 isoform X2</fullName>
    </submittedName>
</protein>
<reference evidence="2" key="1">
    <citation type="submission" date="2025-08" db="UniProtKB">
        <authorList>
            <consortium name="RefSeq"/>
        </authorList>
    </citation>
    <scope>IDENTIFICATION</scope>
    <source>
        <tissue evidence="2">Whole body</tissue>
    </source>
</reference>
<dbReference type="GeneID" id="108632986"/>